<dbReference type="EC" id="6.3.4.15" evidence="3"/>
<gene>
    <name evidence="3" type="ORF">PZE19_27590</name>
</gene>
<dbReference type="Proteomes" id="UP001216907">
    <property type="component" value="Unassembled WGS sequence"/>
</dbReference>
<dbReference type="GO" id="GO:0004077">
    <property type="term" value="F:biotin--[biotin carboxyl-carrier protein] ligase activity"/>
    <property type="evidence" value="ECO:0007669"/>
    <property type="project" value="UniProtKB-EC"/>
</dbReference>
<evidence type="ECO:0000259" key="2">
    <source>
        <dbReference type="PROSITE" id="PS51733"/>
    </source>
</evidence>
<comment type="caution">
    <text evidence="3">The sequence shown here is derived from an EMBL/GenBank/DDBJ whole genome shotgun (WGS) entry which is preliminary data.</text>
</comment>
<evidence type="ECO:0000256" key="1">
    <source>
        <dbReference type="ARBA" id="ARBA00022598"/>
    </source>
</evidence>
<dbReference type="InterPro" id="IPR045864">
    <property type="entry name" value="aa-tRNA-synth_II/BPL/LPL"/>
</dbReference>
<dbReference type="PROSITE" id="PS51733">
    <property type="entry name" value="BPL_LPL_CATALYTIC"/>
    <property type="match status" value="1"/>
</dbReference>
<evidence type="ECO:0000313" key="3">
    <source>
        <dbReference type="EMBL" id="MDG3007543.1"/>
    </source>
</evidence>
<proteinExistence type="predicted"/>
<dbReference type="Gene3D" id="2.30.30.100">
    <property type="match status" value="1"/>
</dbReference>
<dbReference type="SUPFAM" id="SSF55681">
    <property type="entry name" value="Class II aaRS and biotin synthetases"/>
    <property type="match status" value="1"/>
</dbReference>
<accession>A0ABT6FJL4</accession>
<organism evidence="3 4">
    <name type="scientific">Paludisphaera mucosa</name>
    <dbReference type="NCBI Taxonomy" id="3030827"/>
    <lineage>
        <taxon>Bacteria</taxon>
        <taxon>Pseudomonadati</taxon>
        <taxon>Planctomycetota</taxon>
        <taxon>Planctomycetia</taxon>
        <taxon>Isosphaerales</taxon>
        <taxon>Isosphaeraceae</taxon>
        <taxon>Paludisphaera</taxon>
    </lineage>
</organism>
<reference evidence="3 4" key="1">
    <citation type="submission" date="2023-03" db="EMBL/GenBank/DDBJ databases">
        <title>Paludisphaera mucosa sp. nov. a novel planctomycete from northern fen.</title>
        <authorList>
            <person name="Ivanova A."/>
        </authorList>
    </citation>
    <scope>NUCLEOTIDE SEQUENCE [LARGE SCALE GENOMIC DNA]</scope>
    <source>
        <strain evidence="3 4">Pla2</strain>
    </source>
</reference>
<dbReference type="RefSeq" id="WP_277863821.1">
    <property type="nucleotide sequence ID" value="NZ_JARRAG010000002.1"/>
</dbReference>
<dbReference type="NCBIfam" id="TIGR00121">
    <property type="entry name" value="birA_ligase"/>
    <property type="match status" value="1"/>
</dbReference>
<keyword evidence="4" id="KW-1185">Reference proteome</keyword>
<dbReference type="InterPro" id="IPR004143">
    <property type="entry name" value="BPL_LPL_catalytic"/>
</dbReference>
<dbReference type="Pfam" id="PF03099">
    <property type="entry name" value="BPL_LplA_LipB"/>
    <property type="match status" value="1"/>
</dbReference>
<dbReference type="PANTHER" id="PTHR12835:SF5">
    <property type="entry name" value="BIOTIN--PROTEIN LIGASE"/>
    <property type="match status" value="1"/>
</dbReference>
<evidence type="ECO:0000313" key="4">
    <source>
        <dbReference type="Proteomes" id="UP001216907"/>
    </source>
</evidence>
<name>A0ABT6FJL4_9BACT</name>
<sequence length="262" mass="28117">MPPPPPPPPWPFVREVLIFDELESTSTAARAMSVDPGRAPPFAVWARRQTRGRGQRANAWWSDAGSLTFTVVLDPAEHGVRLDQEPRIALVTAVALIEAVAALGWRDPGLGVRWPNDVEVGGRKVAGILPERVDTPAGDRILIGVGVNVATRLDLAPPEVAAMATSLGALQPEPLTLDVLPRFLAAALDRLPTALRRLAADDPELAATWARLDLLRGRPLRAAVGPRNLAGVGRGIDPQGALLLDDGREVHRLFAGRILRDP</sequence>
<keyword evidence="1 3" id="KW-0436">Ligase</keyword>
<dbReference type="PANTHER" id="PTHR12835">
    <property type="entry name" value="BIOTIN PROTEIN LIGASE"/>
    <property type="match status" value="1"/>
</dbReference>
<dbReference type="InterPro" id="IPR004408">
    <property type="entry name" value="Biotin_CoA_COase_ligase"/>
</dbReference>
<feature type="domain" description="BPL/LPL catalytic" evidence="2">
    <location>
        <begin position="11"/>
        <end position="195"/>
    </location>
</feature>
<dbReference type="EMBL" id="JARRAG010000002">
    <property type="protein sequence ID" value="MDG3007543.1"/>
    <property type="molecule type" value="Genomic_DNA"/>
</dbReference>
<dbReference type="Gene3D" id="3.30.930.10">
    <property type="entry name" value="Bira Bifunctional Protein, Domain 2"/>
    <property type="match status" value="1"/>
</dbReference>
<protein>
    <submittedName>
        <fullName evidence="3">Biotin--[acetyl-CoA-carboxylase] ligase</fullName>
        <ecNumber evidence="3">6.3.4.15</ecNumber>
    </submittedName>
</protein>